<evidence type="ECO:0000313" key="1">
    <source>
        <dbReference type="EMBL" id="POW02442.1"/>
    </source>
</evidence>
<comment type="caution">
    <text evidence="1">The sequence shown here is derived from an EMBL/GenBank/DDBJ whole genome shotgun (WGS) entry which is preliminary data.</text>
</comment>
<sequence>MHSRLPLLTKMSPDQVEFLCTSTRRCSDTLDEFQSFLLIKGDPQVFPSDLLTGKASKLHIYLNSGIYFVSDRPLFRPGDLPAQDHCRAWPIDEYTAFNLTPHNFHREIET</sequence>
<evidence type="ECO:0000313" key="2">
    <source>
        <dbReference type="Proteomes" id="UP000239156"/>
    </source>
</evidence>
<organism evidence="1 2">
    <name type="scientific">Puccinia striiformis</name>
    <dbReference type="NCBI Taxonomy" id="27350"/>
    <lineage>
        <taxon>Eukaryota</taxon>
        <taxon>Fungi</taxon>
        <taxon>Dikarya</taxon>
        <taxon>Basidiomycota</taxon>
        <taxon>Pucciniomycotina</taxon>
        <taxon>Pucciniomycetes</taxon>
        <taxon>Pucciniales</taxon>
        <taxon>Pucciniaceae</taxon>
        <taxon>Puccinia</taxon>
    </lineage>
</organism>
<reference evidence="1" key="1">
    <citation type="submission" date="2017-12" db="EMBL/GenBank/DDBJ databases">
        <title>Gene loss provides genomic basis for host adaptation in cereal stripe rust fungi.</title>
        <authorList>
            <person name="Xia C."/>
        </authorList>
    </citation>
    <scope>NUCLEOTIDE SEQUENCE [LARGE SCALE GENOMIC DNA]</scope>
    <source>
        <strain evidence="1">93-210</strain>
    </source>
</reference>
<dbReference type="Proteomes" id="UP000239156">
    <property type="component" value="Unassembled WGS sequence"/>
</dbReference>
<protein>
    <submittedName>
        <fullName evidence="1">Uncharacterized protein</fullName>
    </submittedName>
</protein>
<dbReference type="VEuPathDB" id="FungiDB:PSTT_11788"/>
<proteinExistence type="predicted"/>
<keyword evidence="2" id="KW-1185">Reference proteome</keyword>
<dbReference type="EMBL" id="PKSL01000142">
    <property type="protein sequence ID" value="POW02442.1"/>
    <property type="molecule type" value="Genomic_DNA"/>
</dbReference>
<gene>
    <name evidence="1" type="ORF">PSTT_11788</name>
</gene>
<name>A0A2S4UYU9_9BASI</name>
<dbReference type="AlphaFoldDB" id="A0A2S4UYU9"/>
<accession>A0A2S4UYU9</accession>